<accession>A0A3M7S494</accession>
<dbReference type="EMBL" id="REGN01002087">
    <property type="protein sequence ID" value="RNA30445.1"/>
    <property type="molecule type" value="Genomic_DNA"/>
</dbReference>
<evidence type="ECO:0000313" key="2">
    <source>
        <dbReference type="Proteomes" id="UP000276133"/>
    </source>
</evidence>
<gene>
    <name evidence="1" type="ORF">BpHYR1_018058</name>
</gene>
<comment type="caution">
    <text evidence="1">The sequence shown here is derived from an EMBL/GenBank/DDBJ whole genome shotgun (WGS) entry which is preliminary data.</text>
</comment>
<dbReference type="AlphaFoldDB" id="A0A3M7S494"/>
<sequence length="66" mass="7579">MKLRSRNKNGSLLVICRNKSCDSSRSVQQSDNTYFLKKTEHIKTSESIYLGISSSFFDELKLNMVT</sequence>
<keyword evidence="2" id="KW-1185">Reference proteome</keyword>
<dbReference type="Proteomes" id="UP000276133">
    <property type="component" value="Unassembled WGS sequence"/>
</dbReference>
<organism evidence="1 2">
    <name type="scientific">Brachionus plicatilis</name>
    <name type="common">Marine rotifer</name>
    <name type="synonym">Brachionus muelleri</name>
    <dbReference type="NCBI Taxonomy" id="10195"/>
    <lineage>
        <taxon>Eukaryota</taxon>
        <taxon>Metazoa</taxon>
        <taxon>Spiralia</taxon>
        <taxon>Gnathifera</taxon>
        <taxon>Rotifera</taxon>
        <taxon>Eurotatoria</taxon>
        <taxon>Monogononta</taxon>
        <taxon>Pseudotrocha</taxon>
        <taxon>Ploima</taxon>
        <taxon>Brachionidae</taxon>
        <taxon>Brachionus</taxon>
    </lineage>
</organism>
<name>A0A3M7S494_BRAPC</name>
<proteinExistence type="predicted"/>
<protein>
    <submittedName>
        <fullName evidence="1">Uncharacterized protein</fullName>
    </submittedName>
</protein>
<reference evidence="1 2" key="1">
    <citation type="journal article" date="2018" name="Sci. Rep.">
        <title>Genomic signatures of local adaptation to the degree of environmental predictability in rotifers.</title>
        <authorList>
            <person name="Franch-Gras L."/>
            <person name="Hahn C."/>
            <person name="Garcia-Roger E.M."/>
            <person name="Carmona M.J."/>
            <person name="Serra M."/>
            <person name="Gomez A."/>
        </authorList>
    </citation>
    <scope>NUCLEOTIDE SEQUENCE [LARGE SCALE GENOMIC DNA]</scope>
    <source>
        <strain evidence="1">HYR1</strain>
    </source>
</reference>
<evidence type="ECO:0000313" key="1">
    <source>
        <dbReference type="EMBL" id="RNA30445.1"/>
    </source>
</evidence>